<dbReference type="AlphaFoldDB" id="D8TFQ6"/>
<dbReference type="EMBL" id="GL377827">
    <property type="protein sequence ID" value="EFJ04514.1"/>
    <property type="molecule type" value="Genomic_DNA"/>
</dbReference>
<accession>D8TFQ6</accession>
<keyword evidence="3" id="KW-1185">Reference proteome</keyword>
<dbReference type="InParanoid" id="D8TFQ6"/>
<dbReference type="Gramene" id="EFJ04514">
    <property type="protein sequence ID" value="EFJ04514"/>
    <property type="gene ID" value="SELMODRAFT_432346"/>
</dbReference>
<feature type="compositionally biased region" description="Basic and acidic residues" evidence="1">
    <location>
        <begin position="130"/>
        <end position="142"/>
    </location>
</feature>
<dbReference type="Proteomes" id="UP000001514">
    <property type="component" value="Unassembled WGS sequence"/>
</dbReference>
<organism evidence="3">
    <name type="scientific">Selaginella moellendorffii</name>
    <name type="common">Spikemoss</name>
    <dbReference type="NCBI Taxonomy" id="88036"/>
    <lineage>
        <taxon>Eukaryota</taxon>
        <taxon>Viridiplantae</taxon>
        <taxon>Streptophyta</taxon>
        <taxon>Embryophyta</taxon>
        <taxon>Tracheophyta</taxon>
        <taxon>Lycopodiopsida</taxon>
        <taxon>Selaginellales</taxon>
        <taxon>Selaginellaceae</taxon>
        <taxon>Selaginella</taxon>
    </lineage>
</organism>
<gene>
    <name evidence="2" type="ORF">SELMODRAFT_432346</name>
</gene>
<proteinExistence type="predicted"/>
<reference evidence="2 3" key="1">
    <citation type="journal article" date="2011" name="Science">
        <title>The Selaginella genome identifies genetic changes associated with the evolution of vascular plants.</title>
        <authorList>
            <person name="Banks J.A."/>
            <person name="Nishiyama T."/>
            <person name="Hasebe M."/>
            <person name="Bowman J.L."/>
            <person name="Gribskov M."/>
            <person name="dePamphilis C."/>
            <person name="Albert V.A."/>
            <person name="Aono N."/>
            <person name="Aoyama T."/>
            <person name="Ambrose B.A."/>
            <person name="Ashton N.W."/>
            <person name="Axtell M.J."/>
            <person name="Barker E."/>
            <person name="Barker M.S."/>
            <person name="Bennetzen J.L."/>
            <person name="Bonawitz N.D."/>
            <person name="Chapple C."/>
            <person name="Cheng C."/>
            <person name="Correa L.G."/>
            <person name="Dacre M."/>
            <person name="DeBarry J."/>
            <person name="Dreyer I."/>
            <person name="Elias M."/>
            <person name="Engstrom E.M."/>
            <person name="Estelle M."/>
            <person name="Feng L."/>
            <person name="Finet C."/>
            <person name="Floyd S.K."/>
            <person name="Frommer W.B."/>
            <person name="Fujita T."/>
            <person name="Gramzow L."/>
            <person name="Gutensohn M."/>
            <person name="Harholt J."/>
            <person name="Hattori M."/>
            <person name="Heyl A."/>
            <person name="Hirai T."/>
            <person name="Hiwatashi Y."/>
            <person name="Ishikawa M."/>
            <person name="Iwata M."/>
            <person name="Karol K.G."/>
            <person name="Koehler B."/>
            <person name="Kolukisaoglu U."/>
            <person name="Kubo M."/>
            <person name="Kurata T."/>
            <person name="Lalonde S."/>
            <person name="Li K."/>
            <person name="Li Y."/>
            <person name="Litt A."/>
            <person name="Lyons E."/>
            <person name="Manning G."/>
            <person name="Maruyama T."/>
            <person name="Michael T.P."/>
            <person name="Mikami K."/>
            <person name="Miyazaki S."/>
            <person name="Morinaga S."/>
            <person name="Murata T."/>
            <person name="Mueller-Roeber B."/>
            <person name="Nelson D.R."/>
            <person name="Obara M."/>
            <person name="Oguri Y."/>
            <person name="Olmstead R.G."/>
            <person name="Onodera N."/>
            <person name="Petersen B.L."/>
            <person name="Pils B."/>
            <person name="Prigge M."/>
            <person name="Rensing S.A."/>
            <person name="Riano-Pachon D.M."/>
            <person name="Roberts A.W."/>
            <person name="Sato Y."/>
            <person name="Scheller H.V."/>
            <person name="Schulz B."/>
            <person name="Schulz C."/>
            <person name="Shakirov E.V."/>
            <person name="Shibagaki N."/>
            <person name="Shinohara N."/>
            <person name="Shippen D.E."/>
            <person name="Soerensen I."/>
            <person name="Sotooka R."/>
            <person name="Sugimoto N."/>
            <person name="Sugita M."/>
            <person name="Sumikawa N."/>
            <person name="Tanurdzic M."/>
            <person name="Theissen G."/>
            <person name="Ulvskov P."/>
            <person name="Wakazuki S."/>
            <person name="Weng J.K."/>
            <person name="Willats W.W."/>
            <person name="Wipf D."/>
            <person name="Wolf P.G."/>
            <person name="Yang L."/>
            <person name="Zimmer A.D."/>
            <person name="Zhu Q."/>
            <person name="Mitros T."/>
            <person name="Hellsten U."/>
            <person name="Loque D."/>
            <person name="Otillar R."/>
            <person name="Salamov A."/>
            <person name="Schmutz J."/>
            <person name="Shapiro H."/>
            <person name="Lindquist E."/>
            <person name="Lucas S."/>
            <person name="Rokhsar D."/>
            <person name="Grigoriev I.V."/>
        </authorList>
    </citation>
    <scope>NUCLEOTIDE SEQUENCE [LARGE SCALE GENOMIC DNA]</scope>
</reference>
<evidence type="ECO:0000313" key="3">
    <source>
        <dbReference type="Proteomes" id="UP000001514"/>
    </source>
</evidence>
<sequence length="236" mass="26504">EHGRVEEGSRWGFDEQEEAAGAVGLRGVSREKLKLLNEIEVLIDSEENALNMEASAKAAEGRLRSLLDICVCSQCQENIENRIALQSVRTKGLDDGKVISARTNVATAKQEDQTAPALEGPKTTKLPGTMKRDFTKQESLEKEREKERRFFLGNVKEAMERDRVALDNFLQKQRLKHEVSKQKLGEVKGSFLGKYLSFLDNSLDDALQKDDLSDKHDQVSVDPEIAAWKELQGSVF</sequence>
<protein>
    <submittedName>
        <fullName evidence="2">Uncharacterized protein</fullName>
    </submittedName>
</protein>
<feature type="region of interest" description="Disordered" evidence="1">
    <location>
        <begin position="107"/>
        <end position="142"/>
    </location>
</feature>
<feature type="non-terminal residue" evidence="2">
    <location>
        <position position="1"/>
    </location>
</feature>
<dbReference type="KEGG" id="smo:SELMODRAFT_432346"/>
<dbReference type="HOGENOM" id="CLU_1178036_0_0_1"/>
<evidence type="ECO:0000256" key="1">
    <source>
        <dbReference type="SAM" id="MobiDB-lite"/>
    </source>
</evidence>
<name>D8TFQ6_SELML</name>
<evidence type="ECO:0000313" key="2">
    <source>
        <dbReference type="EMBL" id="EFJ04514.1"/>
    </source>
</evidence>